<evidence type="ECO:0008006" key="3">
    <source>
        <dbReference type="Google" id="ProtNLM"/>
    </source>
</evidence>
<dbReference type="Pfam" id="PF05402">
    <property type="entry name" value="PqqD"/>
    <property type="match status" value="1"/>
</dbReference>
<accession>A0ABS4FE40</accession>
<evidence type="ECO:0000313" key="1">
    <source>
        <dbReference type="EMBL" id="MBP1894515.1"/>
    </source>
</evidence>
<dbReference type="InterPro" id="IPR008792">
    <property type="entry name" value="PQQD"/>
</dbReference>
<name>A0ABS4FE40_9BACL</name>
<organism evidence="1 2">
    <name type="scientific">Paenibacillus lactis</name>
    <dbReference type="NCBI Taxonomy" id="228574"/>
    <lineage>
        <taxon>Bacteria</taxon>
        <taxon>Bacillati</taxon>
        <taxon>Bacillota</taxon>
        <taxon>Bacilli</taxon>
        <taxon>Bacillales</taxon>
        <taxon>Paenibacillaceae</taxon>
        <taxon>Paenibacillus</taxon>
    </lineage>
</organism>
<dbReference type="Proteomes" id="UP000706926">
    <property type="component" value="Unassembled WGS sequence"/>
</dbReference>
<dbReference type="InterPro" id="IPR041881">
    <property type="entry name" value="PqqD_sf"/>
</dbReference>
<dbReference type="RefSeq" id="WP_007128659.1">
    <property type="nucleotide sequence ID" value="NZ_BOSA01000014.1"/>
</dbReference>
<evidence type="ECO:0000313" key="2">
    <source>
        <dbReference type="Proteomes" id="UP000706926"/>
    </source>
</evidence>
<dbReference type="EMBL" id="JAGGKI010000009">
    <property type="protein sequence ID" value="MBP1894515.1"/>
    <property type="molecule type" value="Genomic_DNA"/>
</dbReference>
<dbReference type="Gene3D" id="1.10.10.1150">
    <property type="entry name" value="Coenzyme PQQ synthesis protein D (PqqD)"/>
    <property type="match status" value="1"/>
</dbReference>
<protein>
    <recommendedName>
        <fullName evidence="3">PqqD family protein</fullName>
    </recommendedName>
</protein>
<reference evidence="1 2" key="1">
    <citation type="submission" date="2021-03" db="EMBL/GenBank/DDBJ databases">
        <title>Genomic Encyclopedia of Type Strains, Phase IV (KMG-IV): sequencing the most valuable type-strain genomes for metagenomic binning, comparative biology and taxonomic classification.</title>
        <authorList>
            <person name="Goeker M."/>
        </authorList>
    </citation>
    <scope>NUCLEOTIDE SEQUENCE [LARGE SCALE GENOMIC DNA]</scope>
    <source>
        <strain evidence="1 2">DSM 15596</strain>
    </source>
</reference>
<comment type="caution">
    <text evidence="1">The sequence shown here is derived from an EMBL/GenBank/DDBJ whole genome shotgun (WGS) entry which is preliminary data.</text>
</comment>
<sequence>MKLRHKKRHTRLNLLEMKPLLKPGLRFEPGDEGARVHVPRTSWLERQAVRFLNQPEVIRVRLDRLGAAVIRKCDGEHTLSEIAQMIHAEFGEQAEPLIPRLAAFIKMVEANGWLDWELAADE</sequence>
<gene>
    <name evidence="1" type="ORF">J2Z18_003620</name>
</gene>
<dbReference type="GeneID" id="95405556"/>
<proteinExistence type="predicted"/>
<keyword evidence="2" id="KW-1185">Reference proteome</keyword>